<comment type="caution">
    <text evidence="2">The sequence shown here is derived from an EMBL/GenBank/DDBJ whole genome shotgun (WGS) entry which is preliminary data.</text>
</comment>
<evidence type="ECO:0000313" key="2">
    <source>
        <dbReference type="EMBL" id="OMJ65608.1"/>
    </source>
</evidence>
<proteinExistence type="predicted"/>
<dbReference type="AlphaFoldDB" id="A0A1R2AM49"/>
<reference evidence="2 3" key="1">
    <citation type="submission" date="2016-11" db="EMBL/GenBank/DDBJ databases">
        <title>The macronuclear genome of Stentor coeruleus: a giant cell with tiny introns.</title>
        <authorList>
            <person name="Slabodnick M."/>
            <person name="Ruby J.G."/>
            <person name="Reiff S.B."/>
            <person name="Swart E.C."/>
            <person name="Gosai S."/>
            <person name="Prabakaran S."/>
            <person name="Witkowska E."/>
            <person name="Larue G.E."/>
            <person name="Fisher S."/>
            <person name="Freeman R.M."/>
            <person name="Gunawardena J."/>
            <person name="Chu W."/>
            <person name="Stover N.A."/>
            <person name="Gregory B.D."/>
            <person name="Nowacki M."/>
            <person name="Derisi J."/>
            <person name="Roy S.W."/>
            <person name="Marshall W.F."/>
            <person name="Sood P."/>
        </authorList>
    </citation>
    <scope>NUCLEOTIDE SEQUENCE [LARGE SCALE GENOMIC DNA]</scope>
    <source>
        <strain evidence="2">WM001</strain>
    </source>
</reference>
<sequence>MDSISLDRFSAEINDMTLKFREEYDLTLKAKINAEMRCVNLEEEVKKLNKTVARLENEIDKTNRGELEILQLLQRKSVRESPVSISIKSDIDDYEDNYQEVPKFSMESRIPNENISIRGSFLSPSNIFNFCAQDTITVLPVVKAQALMKSFFKLLFMLLRKTLHI</sequence>
<organism evidence="2 3">
    <name type="scientific">Stentor coeruleus</name>
    <dbReference type="NCBI Taxonomy" id="5963"/>
    <lineage>
        <taxon>Eukaryota</taxon>
        <taxon>Sar</taxon>
        <taxon>Alveolata</taxon>
        <taxon>Ciliophora</taxon>
        <taxon>Postciliodesmatophora</taxon>
        <taxon>Heterotrichea</taxon>
        <taxon>Heterotrichida</taxon>
        <taxon>Stentoridae</taxon>
        <taxon>Stentor</taxon>
    </lineage>
</organism>
<protein>
    <submittedName>
        <fullName evidence="2">Uncharacterized protein</fullName>
    </submittedName>
</protein>
<name>A0A1R2AM49_9CILI</name>
<keyword evidence="1" id="KW-0175">Coiled coil</keyword>
<gene>
    <name evidence="2" type="ORF">SteCoe_37917</name>
</gene>
<keyword evidence="3" id="KW-1185">Reference proteome</keyword>
<evidence type="ECO:0000313" key="3">
    <source>
        <dbReference type="Proteomes" id="UP000187209"/>
    </source>
</evidence>
<dbReference type="EMBL" id="MPUH01002035">
    <property type="protein sequence ID" value="OMJ65608.1"/>
    <property type="molecule type" value="Genomic_DNA"/>
</dbReference>
<dbReference type="Proteomes" id="UP000187209">
    <property type="component" value="Unassembled WGS sequence"/>
</dbReference>
<evidence type="ECO:0000256" key="1">
    <source>
        <dbReference type="SAM" id="Coils"/>
    </source>
</evidence>
<feature type="coiled-coil region" evidence="1">
    <location>
        <begin position="31"/>
        <end position="65"/>
    </location>
</feature>
<accession>A0A1R2AM49</accession>